<name>A0A1G2SCU8_9BACT</name>
<comment type="caution">
    <text evidence="2">The sequence shown here is derived from an EMBL/GenBank/DDBJ whole genome shotgun (WGS) entry which is preliminary data.</text>
</comment>
<dbReference type="Gene3D" id="3.10.450.50">
    <property type="match status" value="1"/>
</dbReference>
<proteinExistence type="predicted"/>
<sequence length="124" mass="14595">MTKEEATKLIEIYGKAWETKDPELIITIFTEDATYDDPKEPVNNGRDAIHKYWISKVIGEQDDIHFHLRNIWIDGKNVIAEWDAEFIDTKRNLRIEMSEVAIFGTREGKFSSLREYYKTIKTPL</sequence>
<evidence type="ECO:0000313" key="3">
    <source>
        <dbReference type="Proteomes" id="UP000178817"/>
    </source>
</evidence>
<gene>
    <name evidence="2" type="ORF">A3B07_02655</name>
</gene>
<dbReference type="Pfam" id="PF12680">
    <property type="entry name" value="SnoaL_2"/>
    <property type="match status" value="1"/>
</dbReference>
<evidence type="ECO:0000259" key="1">
    <source>
        <dbReference type="Pfam" id="PF12680"/>
    </source>
</evidence>
<dbReference type="SUPFAM" id="SSF54427">
    <property type="entry name" value="NTF2-like"/>
    <property type="match status" value="1"/>
</dbReference>
<organism evidence="2 3">
    <name type="scientific">Candidatus Yonathbacteria bacterium RIFCSPLOWO2_01_FULL_43_27</name>
    <dbReference type="NCBI Taxonomy" id="1802726"/>
    <lineage>
        <taxon>Bacteria</taxon>
        <taxon>Candidatus Yonathiibacteriota</taxon>
    </lineage>
</organism>
<reference evidence="2 3" key="1">
    <citation type="journal article" date="2016" name="Nat. Commun.">
        <title>Thousands of microbial genomes shed light on interconnected biogeochemical processes in an aquifer system.</title>
        <authorList>
            <person name="Anantharaman K."/>
            <person name="Brown C.T."/>
            <person name="Hug L.A."/>
            <person name="Sharon I."/>
            <person name="Castelle C.J."/>
            <person name="Probst A.J."/>
            <person name="Thomas B.C."/>
            <person name="Singh A."/>
            <person name="Wilkins M.J."/>
            <person name="Karaoz U."/>
            <person name="Brodie E.L."/>
            <person name="Williams K.H."/>
            <person name="Hubbard S.S."/>
            <person name="Banfield J.F."/>
        </authorList>
    </citation>
    <scope>NUCLEOTIDE SEQUENCE [LARGE SCALE GENOMIC DNA]</scope>
</reference>
<dbReference type="STRING" id="1802726.A3B07_02655"/>
<feature type="domain" description="SnoaL-like" evidence="1">
    <location>
        <begin position="15"/>
        <end position="111"/>
    </location>
</feature>
<dbReference type="EMBL" id="MHUV01000006">
    <property type="protein sequence ID" value="OHA82499.1"/>
    <property type="molecule type" value="Genomic_DNA"/>
</dbReference>
<dbReference type="Proteomes" id="UP000178817">
    <property type="component" value="Unassembled WGS sequence"/>
</dbReference>
<dbReference type="InterPro" id="IPR032710">
    <property type="entry name" value="NTF2-like_dom_sf"/>
</dbReference>
<accession>A0A1G2SCU8</accession>
<dbReference type="AlphaFoldDB" id="A0A1G2SCU8"/>
<evidence type="ECO:0000313" key="2">
    <source>
        <dbReference type="EMBL" id="OHA82499.1"/>
    </source>
</evidence>
<dbReference type="InterPro" id="IPR037401">
    <property type="entry name" value="SnoaL-like"/>
</dbReference>
<protein>
    <recommendedName>
        <fullName evidence="1">SnoaL-like domain-containing protein</fullName>
    </recommendedName>
</protein>